<evidence type="ECO:0000313" key="3">
    <source>
        <dbReference type="Proteomes" id="UP000334019"/>
    </source>
</evidence>
<evidence type="ECO:0000256" key="1">
    <source>
        <dbReference type="SAM" id="MobiDB-lite"/>
    </source>
</evidence>
<dbReference type="Proteomes" id="UP000334019">
    <property type="component" value="Chromosome"/>
</dbReference>
<reference evidence="2 3" key="1">
    <citation type="submission" date="2019-11" db="EMBL/GenBank/DDBJ databases">
        <authorList>
            <person name="He Y."/>
        </authorList>
    </citation>
    <scope>NUCLEOTIDE SEQUENCE [LARGE SCALE GENOMIC DNA]</scope>
    <source>
        <strain evidence="2 3">SCSIO 58843</strain>
    </source>
</reference>
<feature type="compositionally biased region" description="Basic and acidic residues" evidence="1">
    <location>
        <begin position="82"/>
        <end position="107"/>
    </location>
</feature>
<evidence type="ECO:0008006" key="4">
    <source>
        <dbReference type="Google" id="ProtNLM"/>
    </source>
</evidence>
<organism evidence="2 3">
    <name type="scientific">Actinomarinicola tropica</name>
    <dbReference type="NCBI Taxonomy" id="2789776"/>
    <lineage>
        <taxon>Bacteria</taxon>
        <taxon>Bacillati</taxon>
        <taxon>Actinomycetota</taxon>
        <taxon>Acidimicrobiia</taxon>
        <taxon>Acidimicrobiales</taxon>
        <taxon>Iamiaceae</taxon>
        <taxon>Actinomarinicola</taxon>
    </lineage>
</organism>
<evidence type="ECO:0000313" key="2">
    <source>
        <dbReference type="EMBL" id="QGG96413.1"/>
    </source>
</evidence>
<accession>A0A5Q2RKQ7</accession>
<sequence>MGLPLPPGARITVVADDGRRRVVVARLHSLRPDLDLLDRMARLQLAAARLGIGVGYAEPCPTLRRVIELSGLDEVLLSDPSVEPRRQTEGREVLGADEVGPRRDPSP</sequence>
<dbReference type="EMBL" id="CP045851">
    <property type="protein sequence ID" value="QGG96413.1"/>
    <property type="molecule type" value="Genomic_DNA"/>
</dbReference>
<dbReference type="KEGG" id="atq:GH723_15620"/>
<dbReference type="AlphaFoldDB" id="A0A5Q2RKQ7"/>
<name>A0A5Q2RKQ7_9ACTN</name>
<dbReference type="RefSeq" id="WP_153760517.1">
    <property type="nucleotide sequence ID" value="NZ_CP045851.1"/>
</dbReference>
<gene>
    <name evidence="2" type="ORF">GH723_15620</name>
</gene>
<proteinExistence type="predicted"/>
<feature type="region of interest" description="Disordered" evidence="1">
    <location>
        <begin position="80"/>
        <end position="107"/>
    </location>
</feature>
<protein>
    <recommendedName>
        <fullName evidence="4">STAS domain-containing protein</fullName>
    </recommendedName>
</protein>
<keyword evidence="3" id="KW-1185">Reference proteome</keyword>